<accession>A0A914ZU32</accession>
<dbReference type="WBParaSite" id="PgB22_g021_t01">
    <property type="protein sequence ID" value="PgB22_g021_t01"/>
    <property type="gene ID" value="PgB22_g021"/>
</dbReference>
<evidence type="ECO:0000313" key="1">
    <source>
        <dbReference type="Proteomes" id="UP000887569"/>
    </source>
</evidence>
<sequence>SVDFIANIFNTTKKQNHERAFHCRYHKKLSFSVTSGDRPTTCQLCHLITHSLLRKIDGTDHRPYVPSHLGIRPSSITTTTYYHSHLVLSASIIRNLPIGAD</sequence>
<evidence type="ECO:0000313" key="2">
    <source>
        <dbReference type="WBParaSite" id="PgB22_g021_t01"/>
    </source>
</evidence>
<reference evidence="2" key="1">
    <citation type="submission" date="2022-11" db="UniProtKB">
        <authorList>
            <consortium name="WormBaseParasite"/>
        </authorList>
    </citation>
    <scope>IDENTIFICATION</scope>
</reference>
<proteinExistence type="predicted"/>
<protein>
    <submittedName>
        <fullName evidence="2">Uncharacterized protein</fullName>
    </submittedName>
</protein>
<organism evidence="1 2">
    <name type="scientific">Parascaris univalens</name>
    <name type="common">Nematode worm</name>
    <dbReference type="NCBI Taxonomy" id="6257"/>
    <lineage>
        <taxon>Eukaryota</taxon>
        <taxon>Metazoa</taxon>
        <taxon>Ecdysozoa</taxon>
        <taxon>Nematoda</taxon>
        <taxon>Chromadorea</taxon>
        <taxon>Rhabditida</taxon>
        <taxon>Spirurina</taxon>
        <taxon>Ascaridomorpha</taxon>
        <taxon>Ascaridoidea</taxon>
        <taxon>Ascarididae</taxon>
        <taxon>Parascaris</taxon>
    </lineage>
</organism>
<name>A0A914ZU32_PARUN</name>
<dbReference type="AlphaFoldDB" id="A0A914ZU32"/>
<keyword evidence="1" id="KW-1185">Reference proteome</keyword>
<dbReference type="Proteomes" id="UP000887569">
    <property type="component" value="Unplaced"/>
</dbReference>